<evidence type="ECO:0008006" key="3">
    <source>
        <dbReference type="Google" id="ProtNLM"/>
    </source>
</evidence>
<dbReference type="AlphaFoldDB" id="A0A6C0FA98"/>
<sequence length="560" mass="64109">MNIIRLQYMSNIQKSIDYVNKTYDKLSYFDVYGGSVVFCIVLIVVIVFFFFHSKIRMAIVPIRNNWPKYRCNPLVMPFAAYIVEPKDIPWLKFTGNNFTFCANNILTNIVSYFMLPIQFILVPLLFMWKIILQVMQAIRKMIYYIRTHMTKITENIMNRVFGVMIQIQKMVISLRDLFAKVRGAMVGALYTLFGTYFAIKSALGAIMELCIIILISIAAMIIIFWTMPWTWGIAAALTTIFVMLSIPVIYIIVFMDQILKTQPSSSMPGKPRKPGGCFDGNTMIQVKTEKGKKITKPIKDVVIGDTIHKGGIVNGFMKVLLNNASVGSLNGIIVTASHYVFHDNKWIRSTEHPDYNPLPDYHEKYVYCLNTSTKTININGTIFSDWDDMIKIDEVYQYNKKYSEMFQDFNECDQVDLHCPENIHRNFDGGLVGETPVSTINGPKLISDIRVGEQLDLGNIVLAVVEIDGRDIDQYVTYINKDPMTGKNICLRGSNNIIYTNGVTNILNKPQHTTIVSYSNKKRLEYNRNVLYHLVTSNGIFVVGEETTVYDYNSCLDFFE</sequence>
<organism evidence="2">
    <name type="scientific">viral metagenome</name>
    <dbReference type="NCBI Taxonomy" id="1070528"/>
    <lineage>
        <taxon>unclassified sequences</taxon>
        <taxon>metagenomes</taxon>
        <taxon>organismal metagenomes</taxon>
    </lineage>
</organism>
<keyword evidence="1" id="KW-1133">Transmembrane helix</keyword>
<protein>
    <recommendedName>
        <fullName evidence="3">Vint domain-containing protein</fullName>
    </recommendedName>
</protein>
<keyword evidence="1" id="KW-0812">Transmembrane</keyword>
<name>A0A6C0FA98_9ZZZZ</name>
<reference evidence="2" key="1">
    <citation type="journal article" date="2020" name="Nature">
        <title>Giant virus diversity and host interactions through global metagenomics.</title>
        <authorList>
            <person name="Schulz F."/>
            <person name="Roux S."/>
            <person name="Paez-Espino D."/>
            <person name="Jungbluth S."/>
            <person name="Walsh D.A."/>
            <person name="Denef V.J."/>
            <person name="McMahon K.D."/>
            <person name="Konstantinidis K.T."/>
            <person name="Eloe-Fadrosh E.A."/>
            <person name="Kyrpides N.C."/>
            <person name="Woyke T."/>
        </authorList>
    </citation>
    <scope>NUCLEOTIDE SEQUENCE</scope>
    <source>
        <strain evidence="2">GVMAG-S-ERX556106-38</strain>
    </source>
</reference>
<dbReference type="EMBL" id="MN738832">
    <property type="protein sequence ID" value="QHT38608.1"/>
    <property type="molecule type" value="Genomic_DNA"/>
</dbReference>
<feature type="transmembrane region" description="Helical" evidence="1">
    <location>
        <begin position="113"/>
        <end position="135"/>
    </location>
</feature>
<keyword evidence="1" id="KW-0472">Membrane</keyword>
<feature type="transmembrane region" description="Helical" evidence="1">
    <location>
        <begin position="206"/>
        <end position="225"/>
    </location>
</feature>
<feature type="transmembrane region" description="Helical" evidence="1">
    <location>
        <begin position="181"/>
        <end position="199"/>
    </location>
</feature>
<feature type="transmembrane region" description="Helical" evidence="1">
    <location>
        <begin position="31"/>
        <end position="51"/>
    </location>
</feature>
<evidence type="ECO:0000256" key="1">
    <source>
        <dbReference type="SAM" id="Phobius"/>
    </source>
</evidence>
<proteinExistence type="predicted"/>
<feature type="transmembrane region" description="Helical" evidence="1">
    <location>
        <begin position="231"/>
        <end position="253"/>
    </location>
</feature>
<evidence type="ECO:0000313" key="2">
    <source>
        <dbReference type="EMBL" id="QHT38608.1"/>
    </source>
</evidence>
<accession>A0A6C0FA98</accession>